<reference evidence="1 2" key="1">
    <citation type="submission" date="2019-04" db="EMBL/GenBank/DDBJ databases">
        <authorList>
            <person name="Li M."/>
            <person name="Gao C."/>
        </authorList>
    </citation>
    <scope>NUCLEOTIDE SEQUENCE [LARGE SCALE GENOMIC DNA]</scope>
    <source>
        <strain evidence="1 2">BGMRC 2031</strain>
    </source>
</reference>
<dbReference type="Proteomes" id="UP000305202">
    <property type="component" value="Unassembled WGS sequence"/>
</dbReference>
<dbReference type="Pfam" id="PF05069">
    <property type="entry name" value="Phage_tail_S"/>
    <property type="match status" value="1"/>
</dbReference>
<evidence type="ECO:0000313" key="1">
    <source>
        <dbReference type="EMBL" id="TKI08657.1"/>
    </source>
</evidence>
<dbReference type="EMBL" id="SZPQ01000001">
    <property type="protein sequence ID" value="TKI08657.1"/>
    <property type="molecule type" value="Genomic_DNA"/>
</dbReference>
<proteinExistence type="predicted"/>
<protein>
    <submittedName>
        <fullName evidence="1">Phage virion morphogenesis protein</fullName>
    </submittedName>
</protein>
<sequence length="181" mass="21067">MAQHEIVFDVTDFAHSLGELINKLEHRQPLMRELAGLMWDAVEENFAQQGRPKWMGWSPRYAKRRGPGQILQRSGRLATSIMPYSDNDWAMVGTNVVYAGIHNNGGKINIPARSQKAYYKNDKEGKRINRFAKKDGADHSTWHTLPSYTINMPRREFMRLTETDVEDMEEKAQDYFSQIYR</sequence>
<keyword evidence="2" id="KW-1185">Reference proteome</keyword>
<accession>A0ABY2SR49</accession>
<dbReference type="RefSeq" id="WP_136987948.1">
    <property type="nucleotide sequence ID" value="NZ_SZPQ01000001.1"/>
</dbReference>
<organism evidence="1 2">
    <name type="scientific">Martelella alba</name>
    <dbReference type="NCBI Taxonomy" id="2590451"/>
    <lineage>
        <taxon>Bacteria</taxon>
        <taxon>Pseudomonadati</taxon>
        <taxon>Pseudomonadota</taxon>
        <taxon>Alphaproteobacteria</taxon>
        <taxon>Hyphomicrobiales</taxon>
        <taxon>Aurantimonadaceae</taxon>
        <taxon>Martelella</taxon>
    </lineage>
</organism>
<evidence type="ECO:0000313" key="2">
    <source>
        <dbReference type="Proteomes" id="UP000305202"/>
    </source>
</evidence>
<dbReference type="NCBIfam" id="TIGR01635">
    <property type="entry name" value="tail_comp_S"/>
    <property type="match status" value="1"/>
</dbReference>
<name>A0ABY2SR49_9HYPH</name>
<comment type="caution">
    <text evidence="1">The sequence shown here is derived from an EMBL/GenBank/DDBJ whole genome shotgun (WGS) entry which is preliminary data.</text>
</comment>
<gene>
    <name evidence="1" type="ORF">FCN80_00980</name>
</gene>
<dbReference type="InterPro" id="IPR006522">
    <property type="entry name" value="Phage_virion_morphogenesis"/>
</dbReference>